<dbReference type="EMBL" id="LXQD01000327">
    <property type="protein sequence ID" value="RCJ22250.1"/>
    <property type="molecule type" value="Genomic_DNA"/>
</dbReference>
<proteinExistence type="predicted"/>
<keyword evidence="2" id="KW-1185">Reference proteome</keyword>
<name>A0A367QEV0_9NOSO</name>
<accession>A0A367QEV0</accession>
<evidence type="ECO:0000313" key="1">
    <source>
        <dbReference type="EMBL" id="RCJ22250.1"/>
    </source>
</evidence>
<organism evidence="1 2">
    <name type="scientific">Nostoc minutum NIES-26</name>
    <dbReference type="NCBI Taxonomy" id="1844469"/>
    <lineage>
        <taxon>Bacteria</taxon>
        <taxon>Bacillati</taxon>
        <taxon>Cyanobacteriota</taxon>
        <taxon>Cyanophyceae</taxon>
        <taxon>Nostocales</taxon>
        <taxon>Nostocaceae</taxon>
        <taxon>Nostoc</taxon>
    </lineage>
</organism>
<gene>
    <name evidence="1" type="ORF">A6770_30155</name>
</gene>
<dbReference type="AlphaFoldDB" id="A0A367QEV0"/>
<protein>
    <submittedName>
        <fullName evidence="1">Uncharacterized protein</fullName>
    </submittedName>
</protein>
<sequence>MSDQIITSDLLVDLSTEQQQLVTGGTIYGYGYGRFGKFGGYGPYGRGFGSYGRGFGPYGRGFGSPYC</sequence>
<reference evidence="1" key="1">
    <citation type="submission" date="2016-04" db="EMBL/GenBank/DDBJ databases">
        <authorList>
            <person name="Tabuchi Yagui T.R."/>
        </authorList>
    </citation>
    <scope>NUCLEOTIDE SEQUENCE [LARGE SCALE GENOMIC DNA]</scope>
    <source>
        <strain evidence="1">NIES-26</strain>
    </source>
</reference>
<dbReference type="Proteomes" id="UP000252107">
    <property type="component" value="Unassembled WGS sequence"/>
</dbReference>
<comment type="caution">
    <text evidence="1">The sequence shown here is derived from an EMBL/GenBank/DDBJ whole genome shotgun (WGS) entry which is preliminary data.</text>
</comment>
<evidence type="ECO:0000313" key="2">
    <source>
        <dbReference type="Proteomes" id="UP000252107"/>
    </source>
</evidence>